<feature type="transmembrane region" description="Helical" evidence="7">
    <location>
        <begin position="196"/>
        <end position="213"/>
    </location>
</feature>
<dbReference type="Gene3D" id="1.20.1720.10">
    <property type="entry name" value="Multidrug resistance protein D"/>
    <property type="match status" value="1"/>
</dbReference>
<evidence type="ECO:0000313" key="9">
    <source>
        <dbReference type="EMBL" id="RJL35615.1"/>
    </source>
</evidence>
<evidence type="ECO:0000259" key="8">
    <source>
        <dbReference type="PROSITE" id="PS50850"/>
    </source>
</evidence>
<evidence type="ECO:0000256" key="6">
    <source>
        <dbReference type="ARBA" id="ARBA00023136"/>
    </source>
</evidence>
<reference evidence="9 10" key="1">
    <citation type="submission" date="2018-09" db="EMBL/GenBank/DDBJ databases">
        <title>YIM 75507 draft genome.</title>
        <authorList>
            <person name="Tang S."/>
            <person name="Feng Y."/>
        </authorList>
    </citation>
    <scope>NUCLEOTIDE SEQUENCE [LARGE SCALE GENOMIC DNA]</scope>
    <source>
        <strain evidence="9 10">YIM 75507</strain>
    </source>
</reference>
<dbReference type="PANTHER" id="PTHR42718">
    <property type="entry name" value="MAJOR FACILITATOR SUPERFAMILY MULTIDRUG TRANSPORTER MFSC"/>
    <property type="match status" value="1"/>
</dbReference>
<dbReference type="Pfam" id="PF07690">
    <property type="entry name" value="MFS_1"/>
    <property type="match status" value="1"/>
</dbReference>
<feature type="domain" description="Major facilitator superfamily (MFS) profile" evidence="8">
    <location>
        <begin position="10"/>
        <end position="445"/>
    </location>
</feature>
<dbReference type="CDD" id="cd17321">
    <property type="entry name" value="MFS_MMR_MDR_like"/>
    <property type="match status" value="1"/>
</dbReference>
<protein>
    <submittedName>
        <fullName evidence="9">MFS transporter</fullName>
    </submittedName>
</protein>
<feature type="transmembrane region" description="Helical" evidence="7">
    <location>
        <begin position="319"/>
        <end position="338"/>
    </location>
</feature>
<feature type="transmembrane region" description="Helical" evidence="7">
    <location>
        <begin position="76"/>
        <end position="95"/>
    </location>
</feature>
<feature type="transmembrane region" description="Helical" evidence="7">
    <location>
        <begin position="164"/>
        <end position="184"/>
    </location>
</feature>
<dbReference type="AlphaFoldDB" id="A0A3A4B1K1"/>
<feature type="transmembrane region" description="Helical" evidence="7">
    <location>
        <begin position="257"/>
        <end position="275"/>
    </location>
</feature>
<dbReference type="EMBL" id="QZEY01000001">
    <property type="protein sequence ID" value="RJL35615.1"/>
    <property type="molecule type" value="Genomic_DNA"/>
</dbReference>
<accession>A0A3A4B1K1</accession>
<feature type="transmembrane region" description="Helical" evidence="7">
    <location>
        <begin position="219"/>
        <end position="236"/>
    </location>
</feature>
<keyword evidence="2" id="KW-0813">Transport</keyword>
<keyword evidence="10" id="KW-1185">Reference proteome</keyword>
<feature type="transmembrane region" description="Helical" evidence="7">
    <location>
        <begin position="134"/>
        <end position="152"/>
    </location>
</feature>
<feature type="transmembrane region" description="Helical" evidence="7">
    <location>
        <begin position="101"/>
        <end position="122"/>
    </location>
</feature>
<evidence type="ECO:0000256" key="1">
    <source>
        <dbReference type="ARBA" id="ARBA00004651"/>
    </source>
</evidence>
<keyword evidence="5 7" id="KW-1133">Transmembrane helix</keyword>
<feature type="transmembrane region" description="Helical" evidence="7">
    <location>
        <begin position="48"/>
        <end position="67"/>
    </location>
</feature>
<comment type="subcellular location">
    <subcellularLocation>
        <location evidence="1">Cell membrane</location>
        <topology evidence="1">Multi-pass membrane protein</topology>
    </subcellularLocation>
</comment>
<feature type="transmembrane region" description="Helical" evidence="7">
    <location>
        <begin position="344"/>
        <end position="370"/>
    </location>
</feature>
<dbReference type="GO" id="GO:0022857">
    <property type="term" value="F:transmembrane transporter activity"/>
    <property type="evidence" value="ECO:0007669"/>
    <property type="project" value="InterPro"/>
</dbReference>
<proteinExistence type="predicted"/>
<evidence type="ECO:0000256" key="2">
    <source>
        <dbReference type="ARBA" id="ARBA00022448"/>
    </source>
</evidence>
<dbReference type="PRINTS" id="PR01036">
    <property type="entry name" value="TCRTETB"/>
</dbReference>
<evidence type="ECO:0000256" key="4">
    <source>
        <dbReference type="ARBA" id="ARBA00022692"/>
    </source>
</evidence>
<dbReference type="SUPFAM" id="SSF103473">
    <property type="entry name" value="MFS general substrate transporter"/>
    <property type="match status" value="1"/>
</dbReference>
<gene>
    <name evidence="9" type="ORF">D5H75_02165</name>
</gene>
<dbReference type="InterPro" id="IPR020846">
    <property type="entry name" value="MFS_dom"/>
</dbReference>
<dbReference type="Proteomes" id="UP000265768">
    <property type="component" value="Unassembled WGS sequence"/>
</dbReference>
<feature type="transmembrane region" description="Helical" evidence="7">
    <location>
        <begin position="418"/>
        <end position="441"/>
    </location>
</feature>
<evidence type="ECO:0000256" key="7">
    <source>
        <dbReference type="SAM" id="Phobius"/>
    </source>
</evidence>
<feature type="transmembrane region" description="Helical" evidence="7">
    <location>
        <begin position="287"/>
        <end position="307"/>
    </location>
</feature>
<dbReference type="OrthoDB" id="7375466at2"/>
<evidence type="ECO:0000313" key="10">
    <source>
        <dbReference type="Proteomes" id="UP000265768"/>
    </source>
</evidence>
<evidence type="ECO:0000256" key="3">
    <source>
        <dbReference type="ARBA" id="ARBA00022475"/>
    </source>
</evidence>
<organism evidence="9 10">
    <name type="scientific">Bailinhaonella thermotolerans</name>
    <dbReference type="NCBI Taxonomy" id="1070861"/>
    <lineage>
        <taxon>Bacteria</taxon>
        <taxon>Bacillati</taxon>
        <taxon>Actinomycetota</taxon>
        <taxon>Actinomycetes</taxon>
        <taxon>Streptosporangiales</taxon>
        <taxon>Streptosporangiaceae</taxon>
        <taxon>Bailinhaonella</taxon>
    </lineage>
</organism>
<dbReference type="GO" id="GO:0005886">
    <property type="term" value="C:plasma membrane"/>
    <property type="evidence" value="ECO:0007669"/>
    <property type="project" value="UniProtKB-SubCell"/>
</dbReference>
<feature type="transmembrane region" description="Helical" evidence="7">
    <location>
        <begin position="391"/>
        <end position="412"/>
    </location>
</feature>
<dbReference type="InterPro" id="IPR011701">
    <property type="entry name" value="MFS"/>
</dbReference>
<dbReference type="PROSITE" id="PS50850">
    <property type="entry name" value="MFS"/>
    <property type="match status" value="1"/>
</dbReference>
<keyword evidence="4 7" id="KW-0812">Transmembrane</keyword>
<keyword evidence="6 7" id="KW-0472">Membrane</keyword>
<dbReference type="PANTHER" id="PTHR42718:SF46">
    <property type="entry name" value="BLR6921 PROTEIN"/>
    <property type="match status" value="1"/>
</dbReference>
<comment type="caution">
    <text evidence="9">The sequence shown here is derived from an EMBL/GenBank/DDBJ whole genome shotgun (WGS) entry which is preliminary data.</text>
</comment>
<dbReference type="InterPro" id="IPR036259">
    <property type="entry name" value="MFS_trans_sf"/>
</dbReference>
<sequence length="456" mass="46413">MSETRTSRWVVGLVAVSALLVGLDSTVVSTALTTVQAGLGASGEQLEWTVNAYTLSFAVLMLTAAALGDRFGRRRVFTAGLVIFGVASAACAAAPDIGWLIAARAAQGAGAAAVMPLALALLGTAVPPAGRARALGAFSAVVGASVPVGPLLGGAVVDGFSWRWIFWLNVPIVAVMIPLIARLVPESHGPRARIDLPGLALAAGAAFALVFGLVRAQAVPLIAGVALAGAFVAAELRRPEPMLPMRLFRSRAFSAGNASIFLLWASTFGSLYYMAQFLQAGLGSRPLVAGLQLVPWGAMTILVPRLAGGLISRYGERPFLVAGMALHGASMFWIAAIASPDLEYWRMVIPLVLSGAGVAAAIPATQSAVLGAVAPADMGKASGAYTTLRQLGGACGVAALVAAFSATGGLATPHQFTAGFTAALTISALLAAASLSAALFLPTRPLARPHPTPARH</sequence>
<evidence type="ECO:0000256" key="5">
    <source>
        <dbReference type="ARBA" id="ARBA00022989"/>
    </source>
</evidence>
<name>A0A3A4B1K1_9ACTN</name>
<dbReference type="RefSeq" id="WP_119924589.1">
    <property type="nucleotide sequence ID" value="NZ_QZEY01000001.1"/>
</dbReference>
<dbReference type="Gene3D" id="1.20.1250.20">
    <property type="entry name" value="MFS general substrate transporter like domains"/>
    <property type="match status" value="1"/>
</dbReference>
<keyword evidence="3" id="KW-1003">Cell membrane</keyword>